<keyword evidence="3" id="KW-1185">Reference proteome</keyword>
<protein>
    <submittedName>
        <fullName evidence="2">Uncharacterized protein</fullName>
    </submittedName>
</protein>
<evidence type="ECO:0000313" key="2">
    <source>
        <dbReference type="EMBL" id="ABO94885.1"/>
    </source>
</evidence>
<evidence type="ECO:0000256" key="1">
    <source>
        <dbReference type="SAM" id="MobiDB-lite"/>
    </source>
</evidence>
<dbReference type="AlphaFoldDB" id="A4RU15"/>
<dbReference type="Proteomes" id="UP000001568">
    <property type="component" value="Chromosome 3"/>
</dbReference>
<dbReference type="GeneID" id="5000794"/>
<name>A4RU15_OSTLU</name>
<dbReference type="OrthoDB" id="10669159at2759"/>
<reference evidence="2 3" key="1">
    <citation type="journal article" date="2007" name="Proc. Natl. Acad. Sci. U.S.A.">
        <title>The tiny eukaryote Ostreococcus provides genomic insights into the paradox of plankton speciation.</title>
        <authorList>
            <person name="Palenik B."/>
            <person name="Grimwood J."/>
            <person name="Aerts A."/>
            <person name="Rouze P."/>
            <person name="Salamov A."/>
            <person name="Putnam N."/>
            <person name="Dupont C."/>
            <person name="Jorgensen R."/>
            <person name="Derelle E."/>
            <person name="Rombauts S."/>
            <person name="Zhou K."/>
            <person name="Otillar R."/>
            <person name="Merchant S.S."/>
            <person name="Podell S."/>
            <person name="Gaasterland T."/>
            <person name="Napoli C."/>
            <person name="Gendler K."/>
            <person name="Manuell A."/>
            <person name="Tai V."/>
            <person name="Vallon O."/>
            <person name="Piganeau G."/>
            <person name="Jancek S."/>
            <person name="Heijde M."/>
            <person name="Jabbari K."/>
            <person name="Bowler C."/>
            <person name="Lohr M."/>
            <person name="Robbens S."/>
            <person name="Werner G."/>
            <person name="Dubchak I."/>
            <person name="Pazour G.J."/>
            <person name="Ren Q."/>
            <person name="Paulsen I."/>
            <person name="Delwiche C."/>
            <person name="Schmutz J."/>
            <person name="Rokhsar D."/>
            <person name="Van de Peer Y."/>
            <person name="Moreau H."/>
            <person name="Grigoriev I.V."/>
        </authorList>
    </citation>
    <scope>NUCLEOTIDE SEQUENCE [LARGE SCALE GENOMIC DNA]</scope>
    <source>
        <strain evidence="2 3">CCE9901</strain>
    </source>
</reference>
<evidence type="ECO:0000313" key="3">
    <source>
        <dbReference type="Proteomes" id="UP000001568"/>
    </source>
</evidence>
<proteinExistence type="predicted"/>
<dbReference type="KEGG" id="olu:OSTLU_14505"/>
<feature type="region of interest" description="Disordered" evidence="1">
    <location>
        <begin position="210"/>
        <end position="279"/>
    </location>
</feature>
<sequence length="279" mass="29669">MPSMTRSRTDSPNAIAAIAVDVAVRALGGRRATEAGTASDEASEVVDALLPRVTRLSVRKRLSGRGGKSDREGRVGADEMGFDAMDADTLFGERSTEGSLRGGTAMFHERKNSFDGEIKFESALPTASDDAVIPTEEGGRRPPTPGKTRPWLKESRATPMQVDDERAKTCGDAVPSILASPKRNGSMLILNAEDHDTKMRCVGTPTLVPRARRAEVNSPTLVGVESPSAGTPSEQSIETSDHKPFSRSASTLSTVSLASAFSPVSRPMSRNASQEDLSK</sequence>
<feature type="region of interest" description="Disordered" evidence="1">
    <location>
        <begin position="127"/>
        <end position="151"/>
    </location>
</feature>
<dbReference type="Gramene" id="ABO94885">
    <property type="protein sequence ID" value="ABO94885"/>
    <property type="gene ID" value="OSTLU_14505"/>
</dbReference>
<accession>A4RU15</accession>
<gene>
    <name evidence="2" type="ORF">OSTLU_14505</name>
</gene>
<dbReference type="EMBL" id="CP000583">
    <property type="protein sequence ID" value="ABO94885.1"/>
    <property type="molecule type" value="Genomic_DNA"/>
</dbReference>
<feature type="compositionally biased region" description="Polar residues" evidence="1">
    <location>
        <begin position="228"/>
        <end position="238"/>
    </location>
</feature>
<dbReference type="HOGENOM" id="CLU_998875_0_0_1"/>
<feature type="compositionally biased region" description="Low complexity" evidence="1">
    <location>
        <begin position="246"/>
        <end position="262"/>
    </location>
</feature>
<feature type="compositionally biased region" description="Polar residues" evidence="1">
    <location>
        <begin position="268"/>
        <end position="279"/>
    </location>
</feature>
<dbReference type="RefSeq" id="XP_001416592.1">
    <property type="nucleotide sequence ID" value="XM_001416555.1"/>
</dbReference>
<organism evidence="2 3">
    <name type="scientific">Ostreococcus lucimarinus (strain CCE9901)</name>
    <dbReference type="NCBI Taxonomy" id="436017"/>
    <lineage>
        <taxon>Eukaryota</taxon>
        <taxon>Viridiplantae</taxon>
        <taxon>Chlorophyta</taxon>
        <taxon>Mamiellophyceae</taxon>
        <taxon>Mamiellales</taxon>
        <taxon>Bathycoccaceae</taxon>
        <taxon>Ostreococcus</taxon>
    </lineage>
</organism>